<name>A0A498MDR5_LABRO</name>
<accession>A0A498MDR5</accession>
<sequence length="333" mass="38098">MNLIMSTVKPEVIVRTVRQASGKIPAMLICSAYDFYPKPIKLTWMRDDKEMTADVTSTEELADGDWYYQIHSHLEYFPKPGEKISCVVEHASSNKPMIYDLGPSLSESDRNKLITGAAGLVLGLIMAVGGLIYCKRKHTVKPEVINRSIRQASSKIPAMLICSAYDFYPKPIKLTWMRDDKEMTADVTSTEELADGDWYYQIHSHLEYFPKPGEKISCVLEHASSNKAMIYDLVKPEVIIRSDREARENEKAVLVCSAYDFYPKPIKITWMRDDIVMTADMTSTEELADGDWHYQIHSHLEYFPKRGEKISCVVEHASSNKPMIYHWGKSFYA</sequence>
<dbReference type="PROSITE" id="PS50835">
    <property type="entry name" value="IG_LIKE"/>
    <property type="match status" value="3"/>
</dbReference>
<evidence type="ECO:0000259" key="2">
    <source>
        <dbReference type="PROSITE" id="PS50835"/>
    </source>
</evidence>
<dbReference type="SUPFAM" id="SSF48726">
    <property type="entry name" value="Immunoglobulin"/>
    <property type="match status" value="3"/>
</dbReference>
<dbReference type="PANTHER" id="PTHR19944:SF99">
    <property type="entry name" value="HLA CLASS II HISTOCOMPATIBILITY ANTIGEN, DRB1 BETA CHAIN"/>
    <property type="match status" value="1"/>
</dbReference>
<evidence type="ECO:0000256" key="1">
    <source>
        <dbReference type="SAM" id="Phobius"/>
    </source>
</evidence>
<dbReference type="SMART" id="SM00407">
    <property type="entry name" value="IGc1"/>
    <property type="match status" value="3"/>
</dbReference>
<organism evidence="3 4">
    <name type="scientific">Labeo rohita</name>
    <name type="common">Indian major carp</name>
    <name type="synonym">Cyprinus rohita</name>
    <dbReference type="NCBI Taxonomy" id="84645"/>
    <lineage>
        <taxon>Eukaryota</taxon>
        <taxon>Metazoa</taxon>
        <taxon>Chordata</taxon>
        <taxon>Craniata</taxon>
        <taxon>Vertebrata</taxon>
        <taxon>Euteleostomi</taxon>
        <taxon>Actinopterygii</taxon>
        <taxon>Neopterygii</taxon>
        <taxon>Teleostei</taxon>
        <taxon>Ostariophysi</taxon>
        <taxon>Cypriniformes</taxon>
        <taxon>Cyprinidae</taxon>
        <taxon>Labeoninae</taxon>
        <taxon>Labeonini</taxon>
        <taxon>Labeo</taxon>
    </lineage>
</organism>
<feature type="transmembrane region" description="Helical" evidence="1">
    <location>
        <begin position="113"/>
        <end position="133"/>
    </location>
</feature>
<dbReference type="Gene3D" id="2.60.40.10">
    <property type="entry name" value="Immunoglobulins"/>
    <property type="match status" value="3"/>
</dbReference>
<dbReference type="Proteomes" id="UP000290572">
    <property type="component" value="Unassembled WGS sequence"/>
</dbReference>
<dbReference type="InterPro" id="IPR013783">
    <property type="entry name" value="Ig-like_fold"/>
</dbReference>
<dbReference type="EMBL" id="QBIY01012720">
    <property type="protein sequence ID" value="RXN18350.1"/>
    <property type="molecule type" value="Genomic_DNA"/>
</dbReference>
<protein>
    <submittedName>
        <fullName evidence="3">Rano class II histocompatibility A beta chain-like protein</fullName>
    </submittedName>
</protein>
<dbReference type="AlphaFoldDB" id="A0A498MDR5"/>
<keyword evidence="1" id="KW-0812">Transmembrane</keyword>
<dbReference type="InterPro" id="IPR036179">
    <property type="entry name" value="Ig-like_dom_sf"/>
</dbReference>
<proteinExistence type="predicted"/>
<gene>
    <name evidence="3" type="ORF">ROHU_026196</name>
</gene>
<feature type="domain" description="Ig-like" evidence="2">
    <location>
        <begin position="236"/>
        <end position="324"/>
    </location>
</feature>
<dbReference type="STRING" id="84645.A0A498MDR5"/>
<keyword evidence="4" id="KW-1185">Reference proteome</keyword>
<evidence type="ECO:0000313" key="3">
    <source>
        <dbReference type="EMBL" id="RXN18350.1"/>
    </source>
</evidence>
<comment type="caution">
    <text evidence="3">The sequence shown here is derived from an EMBL/GenBank/DDBJ whole genome shotgun (WGS) entry which is preliminary data.</text>
</comment>
<dbReference type="InterPro" id="IPR007110">
    <property type="entry name" value="Ig-like_dom"/>
</dbReference>
<feature type="domain" description="Ig-like" evidence="2">
    <location>
        <begin position="142"/>
        <end position="230"/>
    </location>
</feature>
<dbReference type="PANTHER" id="PTHR19944">
    <property type="entry name" value="MHC CLASS II-RELATED"/>
    <property type="match status" value="1"/>
</dbReference>
<feature type="domain" description="Ig-like" evidence="2">
    <location>
        <begin position="10"/>
        <end position="98"/>
    </location>
</feature>
<evidence type="ECO:0000313" key="4">
    <source>
        <dbReference type="Proteomes" id="UP000290572"/>
    </source>
</evidence>
<keyword evidence="1" id="KW-1133">Transmembrane helix</keyword>
<keyword evidence="1" id="KW-0472">Membrane</keyword>
<dbReference type="Pfam" id="PF07654">
    <property type="entry name" value="C1-set"/>
    <property type="match status" value="3"/>
</dbReference>
<dbReference type="InterPro" id="IPR050160">
    <property type="entry name" value="MHC/Immunoglobulin"/>
</dbReference>
<reference evidence="3 4" key="1">
    <citation type="submission" date="2018-03" db="EMBL/GenBank/DDBJ databases">
        <title>Draft genome sequence of Rohu Carp (Labeo rohita).</title>
        <authorList>
            <person name="Das P."/>
            <person name="Kushwaha B."/>
            <person name="Joshi C.G."/>
            <person name="Kumar D."/>
            <person name="Nagpure N.S."/>
            <person name="Sahoo L."/>
            <person name="Das S.P."/>
            <person name="Bit A."/>
            <person name="Patnaik S."/>
            <person name="Meher P.K."/>
            <person name="Jayasankar P."/>
            <person name="Koringa P.G."/>
            <person name="Patel N.V."/>
            <person name="Hinsu A.T."/>
            <person name="Kumar R."/>
            <person name="Pandey M."/>
            <person name="Agarwal S."/>
            <person name="Srivastava S."/>
            <person name="Singh M."/>
            <person name="Iquebal M.A."/>
            <person name="Jaiswal S."/>
            <person name="Angadi U.B."/>
            <person name="Kumar N."/>
            <person name="Raza M."/>
            <person name="Shah T.M."/>
            <person name="Rai A."/>
            <person name="Jena J.K."/>
        </authorList>
    </citation>
    <scope>NUCLEOTIDE SEQUENCE [LARGE SCALE GENOMIC DNA]</scope>
    <source>
        <strain evidence="3">DASCIFA01</strain>
        <tissue evidence="3">Testis</tissue>
    </source>
</reference>
<dbReference type="InterPro" id="IPR003597">
    <property type="entry name" value="Ig_C1-set"/>
</dbReference>